<evidence type="ECO:0000313" key="2">
    <source>
        <dbReference type="EMBL" id="CAK0862133.1"/>
    </source>
</evidence>
<feature type="region of interest" description="Disordered" evidence="1">
    <location>
        <begin position="46"/>
        <end position="136"/>
    </location>
</feature>
<dbReference type="Proteomes" id="UP001189429">
    <property type="component" value="Unassembled WGS sequence"/>
</dbReference>
<accession>A0ABN9UQ84</accession>
<evidence type="ECO:0000256" key="1">
    <source>
        <dbReference type="SAM" id="MobiDB-lite"/>
    </source>
</evidence>
<evidence type="ECO:0000313" key="3">
    <source>
        <dbReference type="Proteomes" id="UP001189429"/>
    </source>
</evidence>
<proteinExistence type="predicted"/>
<keyword evidence="3" id="KW-1185">Reference proteome</keyword>
<dbReference type="EMBL" id="CAUYUJ010016128">
    <property type="protein sequence ID" value="CAK0862133.1"/>
    <property type="molecule type" value="Genomic_DNA"/>
</dbReference>
<organism evidence="2 3">
    <name type="scientific">Prorocentrum cordatum</name>
    <dbReference type="NCBI Taxonomy" id="2364126"/>
    <lineage>
        <taxon>Eukaryota</taxon>
        <taxon>Sar</taxon>
        <taxon>Alveolata</taxon>
        <taxon>Dinophyceae</taxon>
        <taxon>Prorocentrales</taxon>
        <taxon>Prorocentraceae</taxon>
        <taxon>Prorocentrum</taxon>
    </lineage>
</organism>
<reference evidence="2" key="1">
    <citation type="submission" date="2023-10" db="EMBL/GenBank/DDBJ databases">
        <authorList>
            <person name="Chen Y."/>
            <person name="Shah S."/>
            <person name="Dougan E. K."/>
            <person name="Thang M."/>
            <person name="Chan C."/>
        </authorList>
    </citation>
    <scope>NUCLEOTIDE SEQUENCE [LARGE SCALE GENOMIC DNA]</scope>
</reference>
<comment type="caution">
    <text evidence="2">The sequence shown here is derived from an EMBL/GenBank/DDBJ whole genome shotgun (WGS) entry which is preliminary data.</text>
</comment>
<protein>
    <submittedName>
        <fullName evidence="2">Uncharacterized protein</fullName>
    </submittedName>
</protein>
<name>A0ABN9UQ84_9DINO</name>
<gene>
    <name evidence="2" type="ORF">PCOR1329_LOCUS50631</name>
</gene>
<sequence length="341" mass="37484">MWMLVKPPWPLRGHLWSILDGTASGTAKQIKDPRRECHAPVKSYVQDVHASRSGPTTEAQIGAARRPASRLARGSAEKPAPAGARRWGRSSTSSGPAPRAGCLPRAGGPRPHRRASELRLPLPEHATGGDYSRLAGRPLAECPPRVEVTTHKSRGLGQVRWGCGLGAIRVIIGPVPILLCNIRNYTDTQGPDTHQPVQARRCFQPFFCADVQRRIRSLRAKEQPIVDSRLALMARPPLTTAGGSGVVHIGRYRASSVSPRGFLLLPVRRRPLQSRAMLVRACMCRNAALPSLLPRLLGMMPRWRAFKSVTLSSLIVRRPGQYEGLSMLQLVRHVWSTVSQL</sequence>